<protein>
    <submittedName>
        <fullName evidence="1">Catalytic domain of components of various dehydrogenase complexes</fullName>
    </submittedName>
</protein>
<gene>
    <name evidence="1" type="ORF">C453_01165</name>
</gene>
<dbReference type="PATRIC" id="fig|1230453.4.peg.205"/>
<name>M0HW41_HALEO</name>
<evidence type="ECO:0000313" key="2">
    <source>
        <dbReference type="Proteomes" id="UP000011612"/>
    </source>
</evidence>
<keyword evidence="2" id="KW-1185">Reference proteome</keyword>
<accession>M0HW41</accession>
<dbReference type="AlphaFoldDB" id="M0HW41"/>
<sequence length="146" mass="15711">MVDYMRTAGRRSNVLGLVETTVGGDRVGVPHVVREAGERSVRSIHTKIRTAQVSPDPTALSGLEAVVLRLLGFVRRLVWWLLQWVPRWWTDLAGPVAVTSVQSFAVAHGTIEEAFVALAASSTESSCLAAGEGVTSVGCDQHNCNE</sequence>
<dbReference type="Proteomes" id="UP000011612">
    <property type="component" value="Unassembled WGS sequence"/>
</dbReference>
<evidence type="ECO:0000313" key="1">
    <source>
        <dbReference type="EMBL" id="ELZ88830.1"/>
    </source>
</evidence>
<organism evidence="1 2">
    <name type="scientific">Haloferax elongans ATCC BAA-1513</name>
    <dbReference type="NCBI Taxonomy" id="1230453"/>
    <lineage>
        <taxon>Archaea</taxon>
        <taxon>Methanobacteriati</taxon>
        <taxon>Methanobacteriota</taxon>
        <taxon>Stenosarchaea group</taxon>
        <taxon>Halobacteria</taxon>
        <taxon>Halobacteriales</taxon>
        <taxon>Haloferacaceae</taxon>
        <taxon>Haloferax</taxon>
    </lineage>
</organism>
<proteinExistence type="predicted"/>
<reference evidence="1 2" key="1">
    <citation type="journal article" date="2014" name="PLoS Genet.">
        <title>Phylogenetically driven sequencing of extremely halophilic archaea reveals strategies for static and dynamic osmo-response.</title>
        <authorList>
            <person name="Becker E.A."/>
            <person name="Seitzer P.M."/>
            <person name="Tritt A."/>
            <person name="Larsen D."/>
            <person name="Krusor M."/>
            <person name="Yao A.I."/>
            <person name="Wu D."/>
            <person name="Madern D."/>
            <person name="Eisen J.A."/>
            <person name="Darling A.E."/>
            <person name="Facciotti M.T."/>
        </authorList>
    </citation>
    <scope>NUCLEOTIDE SEQUENCE [LARGE SCALE GENOMIC DNA]</scope>
    <source>
        <strain evidence="1 2">ATCC BAA-1513</strain>
    </source>
</reference>
<dbReference type="EMBL" id="AOLK01000005">
    <property type="protein sequence ID" value="ELZ88830.1"/>
    <property type="molecule type" value="Genomic_DNA"/>
</dbReference>
<comment type="caution">
    <text evidence="1">The sequence shown here is derived from an EMBL/GenBank/DDBJ whole genome shotgun (WGS) entry which is preliminary data.</text>
</comment>